<feature type="domain" description="Bacterial Ig-like" evidence="5">
    <location>
        <begin position="241"/>
        <end position="276"/>
    </location>
</feature>
<keyword evidence="4" id="KW-0326">Glycosidase</keyword>
<dbReference type="InterPro" id="IPR011081">
    <property type="entry name" value="Big_4"/>
</dbReference>
<protein>
    <submittedName>
        <fullName evidence="6">Glycosyl hydrolase</fullName>
    </submittedName>
</protein>
<dbReference type="OrthoDB" id="273314at2"/>
<dbReference type="GO" id="GO:0004553">
    <property type="term" value="F:hydrolase activity, hydrolyzing O-glycosyl compounds"/>
    <property type="evidence" value="ECO:0007669"/>
    <property type="project" value="InterPro"/>
</dbReference>
<sequence>MDHNSCYTSEEEMNVLCYTRSPLAEHIYSPKLAYSMHLAISNDGVNYEQLNHNSGVLFAKSTVNNGGSLIAKSLKNPYIFELEDGRFGVIAVRTEADGEVDKASSGCILLYVSTDLLSYEEIGLLDLKGNIDVYDAMCEFDTETTQYVIRWCDELGNYFQNTLRNITDVHSISLPINSEKFSLSSIHTAIEGAMERNVIQVDSRVGKRLRNKLCAIKNTEMYIPATSIAESVNELANIRATAIYSDGSTATKNVAWDTSNVDWNVGGTYQISGTVQQEHYSFPMAIHRADPAVVRWNNQYYFIATDDSSHGNLCLYVRESDTIQGLGHASEHLILDKHMYPSLKIHFWAPEFHEIGEDLYLYFACSSGEFIDIQCHVMKLKSNGNPTHASDWEAPVKMEKQDGSYLFDAGITLDMTYFEVDEKHYVVWAQRQFDPIDLGSWLYIATIDPSEPWRLQDDPVLISRPDYGWANNQTFVDEGAFAIIAEDKIYLTFSSALVNATYCVGLLTAERGTNLLDSQSWVKGNYPLLTSRSVEGEYGPGHNSYIEDDAGNLLMIYHARYGLEAPRSTGIRRVHFAADGSPVLDMIEANDLNDTLKNVTMQLIVPNKEAVNESIS</sequence>
<evidence type="ECO:0000313" key="7">
    <source>
        <dbReference type="Proteomes" id="UP000077134"/>
    </source>
</evidence>
<organism evidence="6 7">
    <name type="scientific">Paenibacillus crassostreae</name>
    <dbReference type="NCBI Taxonomy" id="1763538"/>
    <lineage>
        <taxon>Bacteria</taxon>
        <taxon>Bacillati</taxon>
        <taxon>Bacillota</taxon>
        <taxon>Bacilli</taxon>
        <taxon>Bacillales</taxon>
        <taxon>Paenibacillaceae</taxon>
        <taxon>Paenibacillus</taxon>
    </lineage>
</organism>
<keyword evidence="3 6" id="KW-0378">Hydrolase</keyword>
<dbReference type="SUPFAM" id="SSF75005">
    <property type="entry name" value="Arabinanase/levansucrase/invertase"/>
    <property type="match status" value="2"/>
</dbReference>
<evidence type="ECO:0000313" key="6">
    <source>
        <dbReference type="EMBL" id="OAB77416.1"/>
    </source>
</evidence>
<dbReference type="KEGG" id="pcx:LPB68_10730"/>
<comment type="similarity">
    <text evidence="1">Belongs to the glycosyl hydrolase 43 family.</text>
</comment>
<gene>
    <name evidence="6" type="ORF">PNBC_01725</name>
</gene>
<dbReference type="InterPro" id="IPR006710">
    <property type="entry name" value="Glyco_hydro_43"/>
</dbReference>
<dbReference type="RefSeq" id="WP_068654639.1">
    <property type="nucleotide sequence ID" value="NZ_CP017770.1"/>
</dbReference>
<evidence type="ECO:0000259" key="5">
    <source>
        <dbReference type="Pfam" id="PF07532"/>
    </source>
</evidence>
<accession>A0A167GBI6</accession>
<dbReference type="PANTHER" id="PTHR43817:SF1">
    <property type="entry name" value="HYDROLASE, FAMILY 43, PUTATIVE (AFU_ORTHOLOGUE AFUA_3G01660)-RELATED"/>
    <property type="match status" value="1"/>
</dbReference>
<evidence type="ECO:0000256" key="3">
    <source>
        <dbReference type="ARBA" id="ARBA00022801"/>
    </source>
</evidence>
<dbReference type="Gene3D" id="2.115.10.20">
    <property type="entry name" value="Glycosyl hydrolase domain, family 43"/>
    <property type="match status" value="1"/>
</dbReference>
<reference evidence="6 7" key="1">
    <citation type="submission" date="2016-02" db="EMBL/GenBank/DDBJ databases">
        <title>Paenibacillus sp. LPB0068, isolated from Crassostrea gigas.</title>
        <authorList>
            <person name="Shin S.-K."/>
            <person name="Yi H."/>
        </authorList>
    </citation>
    <scope>NUCLEOTIDE SEQUENCE [LARGE SCALE GENOMIC DNA]</scope>
    <source>
        <strain evidence="6 7">LPB0068</strain>
    </source>
</reference>
<evidence type="ECO:0000256" key="4">
    <source>
        <dbReference type="ARBA" id="ARBA00023295"/>
    </source>
</evidence>
<dbReference type="GO" id="GO:0005975">
    <property type="term" value="P:carbohydrate metabolic process"/>
    <property type="evidence" value="ECO:0007669"/>
    <property type="project" value="InterPro"/>
</dbReference>
<evidence type="ECO:0000256" key="1">
    <source>
        <dbReference type="ARBA" id="ARBA00009865"/>
    </source>
</evidence>
<proteinExistence type="inferred from homology"/>
<dbReference type="CDD" id="cd18818">
    <property type="entry name" value="GH43_GbtXyl43B-like"/>
    <property type="match status" value="1"/>
</dbReference>
<dbReference type="Pfam" id="PF04616">
    <property type="entry name" value="Glyco_hydro_43"/>
    <property type="match status" value="1"/>
</dbReference>
<name>A0A167GBI6_9BACL</name>
<evidence type="ECO:0000256" key="2">
    <source>
        <dbReference type="ARBA" id="ARBA00022729"/>
    </source>
</evidence>
<dbReference type="Pfam" id="PF07532">
    <property type="entry name" value="Big_4"/>
    <property type="match status" value="1"/>
</dbReference>
<dbReference type="InterPro" id="IPR023296">
    <property type="entry name" value="Glyco_hydro_beta-prop_sf"/>
</dbReference>
<keyword evidence="2" id="KW-0732">Signal</keyword>
<dbReference type="PANTHER" id="PTHR43817">
    <property type="entry name" value="GLYCOSYL HYDROLASE"/>
    <property type="match status" value="1"/>
</dbReference>
<dbReference type="AlphaFoldDB" id="A0A167GBI6"/>
<dbReference type="EMBL" id="LSFN01000004">
    <property type="protein sequence ID" value="OAB77416.1"/>
    <property type="molecule type" value="Genomic_DNA"/>
</dbReference>
<dbReference type="STRING" id="1763538.LPB68_10730"/>
<dbReference type="Proteomes" id="UP000077134">
    <property type="component" value="Unassembled WGS sequence"/>
</dbReference>
<comment type="caution">
    <text evidence="6">The sequence shown here is derived from an EMBL/GenBank/DDBJ whole genome shotgun (WGS) entry which is preliminary data.</text>
</comment>
<keyword evidence="7" id="KW-1185">Reference proteome</keyword>